<dbReference type="KEGG" id="slaa:EUU25_08860"/>
<gene>
    <name evidence="3" type="ORF">EUU25_08860</name>
</gene>
<comment type="similarity">
    <text evidence="1">Belongs to the short-chain dehydrogenases/reductases (SDR) family.</text>
</comment>
<dbReference type="EMBL" id="CP035733">
    <property type="protein sequence ID" value="QGY80719.1"/>
    <property type="molecule type" value="Genomic_DNA"/>
</dbReference>
<dbReference type="InterPro" id="IPR002347">
    <property type="entry name" value="SDR_fam"/>
</dbReference>
<evidence type="ECO:0000313" key="4">
    <source>
        <dbReference type="Proteomes" id="UP000428803"/>
    </source>
</evidence>
<evidence type="ECO:0000256" key="2">
    <source>
        <dbReference type="ARBA" id="ARBA00023002"/>
    </source>
</evidence>
<dbReference type="PANTHER" id="PTHR42760">
    <property type="entry name" value="SHORT-CHAIN DEHYDROGENASES/REDUCTASES FAMILY MEMBER"/>
    <property type="match status" value="1"/>
</dbReference>
<reference evidence="4" key="1">
    <citation type="submission" date="2019-01" db="EMBL/GenBank/DDBJ databases">
        <title>Sphingorhabdus lacus sp.nov., isolated from an oligotrophic freshwater lake.</title>
        <authorList>
            <person name="Park M."/>
        </authorList>
    </citation>
    <scope>NUCLEOTIDE SEQUENCE [LARGE SCALE GENOMIC DNA]</scope>
    <source>
        <strain evidence="4">IMCC1753</strain>
    </source>
</reference>
<keyword evidence="2" id="KW-0560">Oxidoreductase</keyword>
<dbReference type="PRINTS" id="PR00081">
    <property type="entry name" value="GDHRDH"/>
</dbReference>
<name>A0A6I6L4U1_9SPHN</name>
<dbReference type="SUPFAM" id="SSF51735">
    <property type="entry name" value="NAD(P)-binding Rossmann-fold domains"/>
    <property type="match status" value="1"/>
</dbReference>
<sequence length="239" mass="24480">MARKGIVVGGAGGIGQAIVEAARQAGDEVFVLDRGADPGANFIQCDQSDPASVEKAFALLDEAFGGAAPDWMVAAASISRRHSVLDANPAAITELLNVNVLGTALVAQAAGRRMRAAGAGAIVVITSIAAAQAWLNESFYCVTKAAQAALVQALAVELGPDGVRVNAVGPGPVDVTSREMVSSRSEGQVMADIIRRTPGRRLAAPHEIAEVALFLTRATWVNGQTVYVDGGYLASGMAG</sequence>
<dbReference type="GO" id="GO:0016616">
    <property type="term" value="F:oxidoreductase activity, acting on the CH-OH group of donors, NAD or NADP as acceptor"/>
    <property type="evidence" value="ECO:0007669"/>
    <property type="project" value="TreeGrafter"/>
</dbReference>
<evidence type="ECO:0000256" key="1">
    <source>
        <dbReference type="ARBA" id="ARBA00006484"/>
    </source>
</evidence>
<protein>
    <submittedName>
        <fullName evidence="3">SDR family oxidoreductase</fullName>
    </submittedName>
</protein>
<dbReference type="CDD" id="cd05233">
    <property type="entry name" value="SDR_c"/>
    <property type="match status" value="1"/>
</dbReference>
<dbReference type="RefSeq" id="WP_158900211.1">
    <property type="nucleotide sequence ID" value="NZ_CP035733.1"/>
</dbReference>
<evidence type="ECO:0000313" key="3">
    <source>
        <dbReference type="EMBL" id="QGY80719.1"/>
    </source>
</evidence>
<dbReference type="PANTHER" id="PTHR42760:SF115">
    <property type="entry name" value="3-OXOACYL-[ACYL-CARRIER-PROTEIN] REDUCTASE FABG"/>
    <property type="match status" value="1"/>
</dbReference>
<accession>A0A6I6L4U1</accession>
<keyword evidence="4" id="KW-1185">Reference proteome</keyword>
<dbReference type="InterPro" id="IPR036291">
    <property type="entry name" value="NAD(P)-bd_dom_sf"/>
</dbReference>
<organism evidence="3 4">
    <name type="scientific">Sphingorhabdus lacus</name>
    <dbReference type="NCBI Taxonomy" id="392610"/>
    <lineage>
        <taxon>Bacteria</taxon>
        <taxon>Pseudomonadati</taxon>
        <taxon>Pseudomonadota</taxon>
        <taxon>Alphaproteobacteria</taxon>
        <taxon>Sphingomonadales</taxon>
        <taxon>Sphingomonadaceae</taxon>
        <taxon>Sphingorhabdus</taxon>
    </lineage>
</organism>
<dbReference type="Gene3D" id="3.40.50.720">
    <property type="entry name" value="NAD(P)-binding Rossmann-like Domain"/>
    <property type="match status" value="1"/>
</dbReference>
<dbReference type="Proteomes" id="UP000428803">
    <property type="component" value="Chromosome"/>
</dbReference>
<dbReference type="OrthoDB" id="154414at2"/>
<dbReference type="Pfam" id="PF13561">
    <property type="entry name" value="adh_short_C2"/>
    <property type="match status" value="1"/>
</dbReference>
<dbReference type="AlphaFoldDB" id="A0A6I6L4U1"/>
<proteinExistence type="inferred from homology"/>